<dbReference type="GO" id="GO:0009279">
    <property type="term" value="C:cell outer membrane"/>
    <property type="evidence" value="ECO:0007669"/>
    <property type="project" value="TreeGrafter"/>
</dbReference>
<accession>A0A266Q7L7</accession>
<dbReference type="Gene3D" id="2.70.70.10">
    <property type="entry name" value="Glucose Permease (Domain IIA)"/>
    <property type="match status" value="1"/>
</dbReference>
<evidence type="ECO:0000256" key="2">
    <source>
        <dbReference type="SAM" id="MobiDB-lite"/>
    </source>
</evidence>
<sequence length="260" mass="27833">MFVLSITLILLGGCATNSPAPVFDKSRTNIKRPQTHVVIPGDTLFSIAWRYGLKYEILADHNGIKPPYIIRPSQVIRLDVAGSTALPAATSPAKTASRQPQPRVQPAPAPKPVTSRNSQIKQTPKASASPQAGQVSGAPQWRWPAGGPLLSSFQSNSGLNKGIDIGGKLGEPVLAAASGKVVYSGSGLRGYGKLLIVKHNETFLSAYAHNNVLRVKEGDFVKAGQIIAEMGSSGTDRVKLHFEIRRDGTPVDPMKFLPRR</sequence>
<keyword evidence="5" id="KW-1185">Reference proteome</keyword>
<reference evidence="5" key="1">
    <citation type="submission" date="2017-05" db="EMBL/GenBank/DDBJ databases">
        <authorList>
            <person name="Barney B.M."/>
        </authorList>
    </citation>
    <scope>NUCLEOTIDE SEQUENCE [LARGE SCALE GENOMIC DNA]</scope>
    <source>
        <strain evidence="5">PSBB022</strain>
    </source>
</reference>
<dbReference type="PROSITE" id="PS51782">
    <property type="entry name" value="LYSM"/>
    <property type="match status" value="1"/>
</dbReference>
<dbReference type="CDD" id="cd00118">
    <property type="entry name" value="LysM"/>
    <property type="match status" value="1"/>
</dbReference>
<comment type="caution">
    <text evidence="4">The sequence shown here is derived from an EMBL/GenBank/DDBJ whole genome shotgun (WGS) entry which is preliminary data.</text>
</comment>
<organism evidence="4 5">
    <name type="scientific">Cellvibrio mixtus</name>
    <dbReference type="NCBI Taxonomy" id="39650"/>
    <lineage>
        <taxon>Bacteria</taxon>
        <taxon>Pseudomonadati</taxon>
        <taxon>Pseudomonadota</taxon>
        <taxon>Gammaproteobacteria</taxon>
        <taxon>Cellvibrionales</taxon>
        <taxon>Cellvibrionaceae</taxon>
        <taxon>Cellvibrio</taxon>
    </lineage>
</organism>
<evidence type="ECO:0000313" key="5">
    <source>
        <dbReference type="Proteomes" id="UP000216101"/>
    </source>
</evidence>
<name>A0A266Q7L7_9GAMM</name>
<dbReference type="SUPFAM" id="SSF51261">
    <property type="entry name" value="Duplicated hybrid motif"/>
    <property type="match status" value="1"/>
</dbReference>
<dbReference type="PANTHER" id="PTHR21666">
    <property type="entry name" value="PEPTIDASE-RELATED"/>
    <property type="match status" value="1"/>
</dbReference>
<dbReference type="GO" id="GO:0032153">
    <property type="term" value="C:cell division site"/>
    <property type="evidence" value="ECO:0007669"/>
    <property type="project" value="TreeGrafter"/>
</dbReference>
<dbReference type="AlphaFoldDB" id="A0A266Q7L7"/>
<evidence type="ECO:0000256" key="1">
    <source>
        <dbReference type="ARBA" id="ARBA00038420"/>
    </source>
</evidence>
<dbReference type="PANTHER" id="PTHR21666:SF263">
    <property type="entry name" value="MUREIN HYDROLASE ACTIVATOR NLPD"/>
    <property type="match status" value="1"/>
</dbReference>
<dbReference type="Gene3D" id="3.10.350.10">
    <property type="entry name" value="LysM domain"/>
    <property type="match status" value="1"/>
</dbReference>
<dbReference type="GO" id="GO:0004222">
    <property type="term" value="F:metalloendopeptidase activity"/>
    <property type="evidence" value="ECO:0007669"/>
    <property type="project" value="TreeGrafter"/>
</dbReference>
<dbReference type="InterPro" id="IPR011055">
    <property type="entry name" value="Dup_hybrid_motif"/>
</dbReference>
<gene>
    <name evidence="4" type="ORF">CBP51_01985</name>
</gene>
<dbReference type="InterPro" id="IPR036779">
    <property type="entry name" value="LysM_dom_sf"/>
</dbReference>
<proteinExistence type="inferred from homology"/>
<dbReference type="InterPro" id="IPR050570">
    <property type="entry name" value="Cell_wall_metabolism_enzyme"/>
</dbReference>
<dbReference type="CDD" id="cd12797">
    <property type="entry name" value="M23_peptidase"/>
    <property type="match status" value="1"/>
</dbReference>
<dbReference type="InterPro" id="IPR016047">
    <property type="entry name" value="M23ase_b-sheet_dom"/>
</dbReference>
<dbReference type="Pfam" id="PF01476">
    <property type="entry name" value="LysM"/>
    <property type="match status" value="1"/>
</dbReference>
<comment type="similarity">
    <text evidence="1">Belongs to the E.coli NlpD/Haemophilus LppB family.</text>
</comment>
<protein>
    <submittedName>
        <fullName evidence="4">Peptidase M23</fullName>
    </submittedName>
</protein>
<dbReference type="EMBL" id="NHNI01000001">
    <property type="protein sequence ID" value="OZY85835.1"/>
    <property type="molecule type" value="Genomic_DNA"/>
</dbReference>
<evidence type="ECO:0000313" key="4">
    <source>
        <dbReference type="EMBL" id="OZY85835.1"/>
    </source>
</evidence>
<feature type="region of interest" description="Disordered" evidence="2">
    <location>
        <begin position="87"/>
        <end position="139"/>
    </location>
</feature>
<feature type="domain" description="LysM" evidence="3">
    <location>
        <begin position="34"/>
        <end position="78"/>
    </location>
</feature>
<dbReference type="InterPro" id="IPR018392">
    <property type="entry name" value="LysM"/>
</dbReference>
<feature type="compositionally biased region" description="Polar residues" evidence="2">
    <location>
        <begin position="114"/>
        <end position="134"/>
    </location>
</feature>
<dbReference type="RefSeq" id="WP_094983661.1">
    <property type="nucleotide sequence ID" value="NZ_NHNI01000001.1"/>
</dbReference>
<dbReference type="SMART" id="SM00257">
    <property type="entry name" value="LysM"/>
    <property type="match status" value="1"/>
</dbReference>
<dbReference type="Pfam" id="PF01551">
    <property type="entry name" value="Peptidase_M23"/>
    <property type="match status" value="1"/>
</dbReference>
<dbReference type="Proteomes" id="UP000216101">
    <property type="component" value="Unassembled WGS sequence"/>
</dbReference>
<evidence type="ECO:0000259" key="3">
    <source>
        <dbReference type="PROSITE" id="PS51782"/>
    </source>
</evidence>